<dbReference type="EMBL" id="GBRH01202985">
    <property type="protein sequence ID" value="JAD94910.1"/>
    <property type="molecule type" value="Transcribed_RNA"/>
</dbReference>
<sequence>MLQRFSTFSYAQYCFQWIWYFHHRNKAYISSVQEYNTSPDQGPSYISPHSLITQASFGRLFGPVATFSIFLMTSRLSPSTLPKTTCLLSSQSHLAHVIKN</sequence>
<accession>A0A0A9EAG7</accession>
<organism evidence="1">
    <name type="scientific">Arundo donax</name>
    <name type="common">Giant reed</name>
    <name type="synonym">Donax arundinaceus</name>
    <dbReference type="NCBI Taxonomy" id="35708"/>
    <lineage>
        <taxon>Eukaryota</taxon>
        <taxon>Viridiplantae</taxon>
        <taxon>Streptophyta</taxon>
        <taxon>Embryophyta</taxon>
        <taxon>Tracheophyta</taxon>
        <taxon>Spermatophyta</taxon>
        <taxon>Magnoliopsida</taxon>
        <taxon>Liliopsida</taxon>
        <taxon>Poales</taxon>
        <taxon>Poaceae</taxon>
        <taxon>PACMAD clade</taxon>
        <taxon>Arundinoideae</taxon>
        <taxon>Arundineae</taxon>
        <taxon>Arundo</taxon>
    </lineage>
</organism>
<reference evidence="1" key="1">
    <citation type="submission" date="2014-09" db="EMBL/GenBank/DDBJ databases">
        <authorList>
            <person name="Magalhaes I.L.F."/>
            <person name="Oliveira U."/>
            <person name="Santos F.R."/>
            <person name="Vidigal T.H.D.A."/>
            <person name="Brescovit A.D."/>
            <person name="Santos A.J."/>
        </authorList>
    </citation>
    <scope>NUCLEOTIDE SEQUENCE</scope>
    <source>
        <tissue evidence="1">Shoot tissue taken approximately 20 cm above the soil surface</tissue>
    </source>
</reference>
<name>A0A0A9EAG7_ARUDO</name>
<protein>
    <submittedName>
        <fullName evidence="1">Uncharacterized protein</fullName>
    </submittedName>
</protein>
<evidence type="ECO:0000313" key="1">
    <source>
        <dbReference type="EMBL" id="JAD94910.1"/>
    </source>
</evidence>
<reference evidence="1" key="2">
    <citation type="journal article" date="2015" name="Data Brief">
        <title>Shoot transcriptome of the giant reed, Arundo donax.</title>
        <authorList>
            <person name="Barrero R.A."/>
            <person name="Guerrero F.D."/>
            <person name="Moolhuijzen P."/>
            <person name="Goolsby J.A."/>
            <person name="Tidwell J."/>
            <person name="Bellgard S.E."/>
            <person name="Bellgard M.I."/>
        </authorList>
    </citation>
    <scope>NUCLEOTIDE SEQUENCE</scope>
    <source>
        <tissue evidence="1">Shoot tissue taken approximately 20 cm above the soil surface</tissue>
    </source>
</reference>
<dbReference type="AlphaFoldDB" id="A0A0A9EAG7"/>
<proteinExistence type="predicted"/>